<sequence length="374" mass="40585">MEDPNDPKGFINYYLTRVYIQPSRLEMLTQSYQALRDSVYNALLPQTRLKPYLDAMSVAVDASGKVSLDFTGMEAAFNAAIGTNALNGITDLVDLLDLKLNSLRDAGWVSWEYLSNTLGTVTNTPEISARLDELNIIYAGYEGSSKITGSVRDDIIIGTTANETLLGGDGNDLLYGGDGTDILMSSSGKNKLYGGAGNDVLGNKTNTAWRNNEYNGGLGNDILNGTQYSDMYYFNMGDGRDTIDETGGNSYYQDKIILGTGIAPTDVSMTRDGNDWLMNFRNGTDQIRILDWYANTGVRTNNRVESLAFADGTVWDVNTLEQGGLEVHGTAGNDTMTGLYDKDDRLYGEGGNDTITGGSERDWLYGGAGNDVLG</sequence>
<dbReference type="SUPFAM" id="SSF51120">
    <property type="entry name" value="beta-Roll"/>
    <property type="match status" value="2"/>
</dbReference>
<dbReference type="EMBL" id="UOFZ01000083">
    <property type="protein sequence ID" value="VAX13005.1"/>
    <property type="molecule type" value="Genomic_DNA"/>
</dbReference>
<dbReference type="Gene3D" id="2.150.10.10">
    <property type="entry name" value="Serralysin-like metalloprotease, C-terminal"/>
    <property type="match status" value="3"/>
</dbReference>
<evidence type="ECO:0000259" key="3">
    <source>
        <dbReference type="Pfam" id="PF06594"/>
    </source>
</evidence>
<keyword evidence="4" id="KW-0378">Hydrolase</keyword>
<name>A0A3B1C2U7_9ZZZZ</name>
<dbReference type="PRINTS" id="PR00313">
    <property type="entry name" value="CABNDNGRPT"/>
</dbReference>
<evidence type="ECO:0000256" key="2">
    <source>
        <dbReference type="ARBA" id="ARBA00022525"/>
    </source>
</evidence>
<dbReference type="InterPro" id="IPR050557">
    <property type="entry name" value="RTX_toxin/Mannuronan_C5-epim"/>
</dbReference>
<dbReference type="AlphaFoldDB" id="A0A3B1C2U7"/>
<dbReference type="PANTHER" id="PTHR38340:SF1">
    <property type="entry name" value="S-LAYER PROTEIN"/>
    <property type="match status" value="1"/>
</dbReference>
<dbReference type="InterPro" id="IPR011049">
    <property type="entry name" value="Serralysin-like_metalloprot_C"/>
</dbReference>
<dbReference type="InterPro" id="IPR001343">
    <property type="entry name" value="Hemolysn_Ca-bd"/>
</dbReference>
<protein>
    <submittedName>
        <fullName evidence="4">Alkaline phosphatase</fullName>
        <ecNumber evidence="4">3.1.3.1</ecNumber>
    </submittedName>
</protein>
<dbReference type="PANTHER" id="PTHR38340">
    <property type="entry name" value="S-LAYER PROTEIN"/>
    <property type="match status" value="1"/>
</dbReference>
<dbReference type="GO" id="GO:0005509">
    <property type="term" value="F:calcium ion binding"/>
    <property type="evidence" value="ECO:0007669"/>
    <property type="project" value="InterPro"/>
</dbReference>
<dbReference type="EC" id="3.1.3.1" evidence="4"/>
<keyword evidence="2" id="KW-0964">Secreted</keyword>
<dbReference type="InterPro" id="IPR010566">
    <property type="entry name" value="Haemolys_ca-bd"/>
</dbReference>
<comment type="subcellular location">
    <subcellularLocation>
        <location evidence="1">Secreted</location>
    </subcellularLocation>
</comment>
<proteinExistence type="predicted"/>
<gene>
    <name evidence="4" type="ORF">MNBD_GAMMA24-1275</name>
</gene>
<dbReference type="GO" id="GO:0004035">
    <property type="term" value="F:alkaline phosphatase activity"/>
    <property type="evidence" value="ECO:0007669"/>
    <property type="project" value="UniProtKB-EC"/>
</dbReference>
<reference evidence="4" key="1">
    <citation type="submission" date="2018-06" db="EMBL/GenBank/DDBJ databases">
        <authorList>
            <person name="Zhirakovskaya E."/>
        </authorList>
    </citation>
    <scope>NUCLEOTIDE SEQUENCE</scope>
</reference>
<feature type="non-terminal residue" evidence="4">
    <location>
        <position position="374"/>
    </location>
</feature>
<dbReference type="Pfam" id="PF06594">
    <property type="entry name" value="HCBP_related"/>
    <property type="match status" value="1"/>
</dbReference>
<evidence type="ECO:0000313" key="4">
    <source>
        <dbReference type="EMBL" id="VAX13005.1"/>
    </source>
</evidence>
<dbReference type="PROSITE" id="PS00330">
    <property type="entry name" value="HEMOLYSIN_CALCIUM"/>
    <property type="match status" value="1"/>
</dbReference>
<accession>A0A3B1C2U7</accession>
<feature type="domain" description="Haemolysin-type calcium binding-related" evidence="3">
    <location>
        <begin position="279"/>
        <end position="319"/>
    </location>
</feature>
<dbReference type="InterPro" id="IPR018511">
    <property type="entry name" value="Hemolysin-typ_Ca-bd_CS"/>
</dbReference>
<organism evidence="4">
    <name type="scientific">hydrothermal vent metagenome</name>
    <dbReference type="NCBI Taxonomy" id="652676"/>
    <lineage>
        <taxon>unclassified sequences</taxon>
        <taxon>metagenomes</taxon>
        <taxon>ecological metagenomes</taxon>
    </lineage>
</organism>
<dbReference type="GO" id="GO:0005576">
    <property type="term" value="C:extracellular region"/>
    <property type="evidence" value="ECO:0007669"/>
    <property type="project" value="UniProtKB-SubCell"/>
</dbReference>
<evidence type="ECO:0000256" key="1">
    <source>
        <dbReference type="ARBA" id="ARBA00004613"/>
    </source>
</evidence>
<dbReference type="Pfam" id="PF00353">
    <property type="entry name" value="HemolysinCabind"/>
    <property type="match status" value="4"/>
</dbReference>